<name>A0ABV2I8E5_9HYPH</name>
<keyword evidence="2" id="KW-1185">Reference proteome</keyword>
<accession>A0ABV2I8E5</accession>
<comment type="caution">
    <text evidence="1">The sequence shown here is derived from an EMBL/GenBank/DDBJ whole genome shotgun (WGS) entry which is preliminary data.</text>
</comment>
<dbReference type="PANTHER" id="PTHR30037">
    <property type="entry name" value="DNA-3-METHYLADENINE GLYCOSYLASE 1"/>
    <property type="match status" value="1"/>
</dbReference>
<dbReference type="Gene3D" id="1.10.340.30">
    <property type="entry name" value="Hypothetical protein, domain 2"/>
    <property type="match status" value="1"/>
</dbReference>
<dbReference type="InterPro" id="IPR052891">
    <property type="entry name" value="DNA-3mA_glycosylase"/>
</dbReference>
<dbReference type="SUPFAM" id="SSF48150">
    <property type="entry name" value="DNA-glycosylase"/>
    <property type="match status" value="1"/>
</dbReference>
<evidence type="ECO:0000313" key="1">
    <source>
        <dbReference type="EMBL" id="MET3599026.1"/>
    </source>
</evidence>
<dbReference type="InterPro" id="IPR011257">
    <property type="entry name" value="DNA_glycosylase"/>
</dbReference>
<dbReference type="PANTHER" id="PTHR30037:SF3">
    <property type="entry name" value="BLR0857 PROTEIN"/>
    <property type="match status" value="1"/>
</dbReference>
<dbReference type="RefSeq" id="WP_354433329.1">
    <property type="nucleotide sequence ID" value="NZ_JBEPLY010000003.1"/>
</dbReference>
<evidence type="ECO:0000313" key="2">
    <source>
        <dbReference type="Proteomes" id="UP001549164"/>
    </source>
</evidence>
<dbReference type="Pfam" id="PF03352">
    <property type="entry name" value="Adenine_glyco"/>
    <property type="match status" value="1"/>
</dbReference>
<dbReference type="InterPro" id="IPR005019">
    <property type="entry name" value="Adenine_glyco"/>
</dbReference>
<sequence>MRSFDEIHAIAETRKGGAEAVEAVLQRPSPADEIRARPDDRYLSLMTRCIFNAGFNWKVVEAMWPGFEAAFSGFDIGHCLMLHDEDFERLVSDTRIVRHGQKIRAVQENARFIATLAEEHGSAGAFFADWPAEDYVGLLDVLKKRGSRLGGNTGQYFLRFSGVDSFVLSASVINRLIAEGVVDKAPSSKSAMAAVQTAFNTWRAQSGRSLTEISRVLAVSID</sequence>
<dbReference type="EMBL" id="JBEPLY010000003">
    <property type="protein sequence ID" value="MET3599026.1"/>
    <property type="molecule type" value="Genomic_DNA"/>
</dbReference>
<reference evidence="1 2" key="1">
    <citation type="submission" date="2024-06" db="EMBL/GenBank/DDBJ databases">
        <title>Genomic Encyclopedia of Type Strains, Phase IV (KMG-IV): sequencing the most valuable type-strain genomes for metagenomic binning, comparative biology and taxonomic classification.</title>
        <authorList>
            <person name="Goeker M."/>
        </authorList>
    </citation>
    <scope>NUCLEOTIDE SEQUENCE [LARGE SCALE GENOMIC DNA]</scope>
    <source>
        <strain evidence="1 2">DSM 28102</strain>
    </source>
</reference>
<gene>
    <name evidence="1" type="ORF">ABID12_000957</name>
</gene>
<dbReference type="Proteomes" id="UP001549164">
    <property type="component" value="Unassembled WGS sequence"/>
</dbReference>
<protein>
    <submittedName>
        <fullName evidence="1">3-methyladenine DNA glycosylase Tag</fullName>
    </submittedName>
</protein>
<organism evidence="1 2">
    <name type="scientific">Martelella mangrovi</name>
    <dbReference type="NCBI Taxonomy" id="1397477"/>
    <lineage>
        <taxon>Bacteria</taxon>
        <taxon>Pseudomonadati</taxon>
        <taxon>Pseudomonadota</taxon>
        <taxon>Alphaproteobacteria</taxon>
        <taxon>Hyphomicrobiales</taxon>
        <taxon>Aurantimonadaceae</taxon>
        <taxon>Martelella</taxon>
    </lineage>
</organism>
<proteinExistence type="predicted"/>